<keyword evidence="7" id="KW-1185">Reference proteome</keyword>
<dbReference type="GO" id="GO:0004045">
    <property type="term" value="F:peptidyl-tRNA hydrolase activity"/>
    <property type="evidence" value="ECO:0007669"/>
    <property type="project" value="UniProtKB-EC"/>
</dbReference>
<feature type="region of interest" description="Disordered" evidence="5">
    <location>
        <begin position="36"/>
        <end position="58"/>
    </location>
</feature>
<evidence type="ECO:0000256" key="5">
    <source>
        <dbReference type="SAM" id="MobiDB-lite"/>
    </source>
</evidence>
<evidence type="ECO:0000256" key="3">
    <source>
        <dbReference type="ARBA" id="ARBA00038050"/>
    </source>
</evidence>
<comment type="caution">
    <text evidence="6">The sequence shown here is derived from an EMBL/GenBank/DDBJ whole genome shotgun (WGS) entry which is preliminary data.</text>
</comment>
<dbReference type="EMBL" id="JANBUL010000169">
    <property type="protein sequence ID" value="KAJ2779639.1"/>
    <property type="molecule type" value="Genomic_DNA"/>
</dbReference>
<dbReference type="PANTHER" id="PTHR12649">
    <property type="entry name" value="PEPTIDYL-TRNA HYDROLASE 2"/>
    <property type="match status" value="1"/>
</dbReference>
<proteinExistence type="inferred from homology"/>
<dbReference type="FunFam" id="3.40.1490.10:FF:000002">
    <property type="entry name" value="Peptidyl-tRNA hydrolase 2, mitochondrial"/>
    <property type="match status" value="1"/>
</dbReference>
<dbReference type="AlphaFoldDB" id="A0A9W8H7A2"/>
<reference evidence="6" key="1">
    <citation type="submission" date="2022-07" db="EMBL/GenBank/DDBJ databases">
        <title>Phylogenomic reconstructions and comparative analyses of Kickxellomycotina fungi.</title>
        <authorList>
            <person name="Reynolds N.K."/>
            <person name="Stajich J.E."/>
            <person name="Barry K."/>
            <person name="Grigoriev I.V."/>
            <person name="Crous P."/>
            <person name="Smith M.E."/>
        </authorList>
    </citation>
    <scope>NUCLEOTIDE SEQUENCE</scope>
    <source>
        <strain evidence="6">NBRC 105414</strain>
    </source>
</reference>
<dbReference type="OrthoDB" id="1733656at2759"/>
<sequence>MAHGIIGRLASLELPLWQVLLLGGAAFLIGRRAQTGSALEPEPEPKPEPKSEPDSLAPTTREHLRLARREGTKLVLVVRTDLAMGGAEVAAQCAQATLECYRQAQQAAPGVLGVWGHEGQAKVTVKCRGEDEIARLEVRAREAGLVAHLSASSSGSARTVLGVGPGPISVINSVTGSLKLY</sequence>
<name>A0A9W8H7A2_9FUNG</name>
<dbReference type="GO" id="GO:0005829">
    <property type="term" value="C:cytosol"/>
    <property type="evidence" value="ECO:0007669"/>
    <property type="project" value="TreeGrafter"/>
</dbReference>
<dbReference type="InterPro" id="IPR002833">
    <property type="entry name" value="PTH2"/>
</dbReference>
<gene>
    <name evidence="6" type="ORF">H4R18_003901</name>
</gene>
<keyword evidence="2" id="KW-0378">Hydrolase</keyword>
<dbReference type="Pfam" id="PF01981">
    <property type="entry name" value="PTH2"/>
    <property type="match status" value="1"/>
</dbReference>
<evidence type="ECO:0000313" key="6">
    <source>
        <dbReference type="EMBL" id="KAJ2779639.1"/>
    </source>
</evidence>
<evidence type="ECO:0000313" key="7">
    <source>
        <dbReference type="Proteomes" id="UP001140217"/>
    </source>
</evidence>
<comment type="catalytic activity">
    <reaction evidence="4">
        <text>an N-acyl-L-alpha-aminoacyl-tRNA + H2O = an N-acyl-L-amino acid + a tRNA + H(+)</text>
        <dbReference type="Rhea" id="RHEA:54448"/>
        <dbReference type="Rhea" id="RHEA-COMP:10123"/>
        <dbReference type="Rhea" id="RHEA-COMP:13883"/>
        <dbReference type="ChEBI" id="CHEBI:15377"/>
        <dbReference type="ChEBI" id="CHEBI:15378"/>
        <dbReference type="ChEBI" id="CHEBI:59874"/>
        <dbReference type="ChEBI" id="CHEBI:78442"/>
        <dbReference type="ChEBI" id="CHEBI:138191"/>
        <dbReference type="EC" id="3.1.1.29"/>
    </reaction>
</comment>
<dbReference type="InterPro" id="IPR023476">
    <property type="entry name" value="Pep_tRNA_hydro_II_dom_sf"/>
</dbReference>
<dbReference type="PANTHER" id="PTHR12649:SF11">
    <property type="entry name" value="PEPTIDYL-TRNA HYDROLASE 2, MITOCHONDRIAL"/>
    <property type="match status" value="1"/>
</dbReference>
<evidence type="ECO:0000256" key="2">
    <source>
        <dbReference type="ARBA" id="ARBA00022801"/>
    </source>
</evidence>
<dbReference type="EC" id="3.1.1.29" evidence="1"/>
<feature type="compositionally biased region" description="Basic and acidic residues" evidence="5">
    <location>
        <begin position="43"/>
        <end position="53"/>
    </location>
</feature>
<evidence type="ECO:0000256" key="4">
    <source>
        <dbReference type="ARBA" id="ARBA00048707"/>
    </source>
</evidence>
<dbReference type="Proteomes" id="UP001140217">
    <property type="component" value="Unassembled WGS sequence"/>
</dbReference>
<evidence type="ECO:0000256" key="1">
    <source>
        <dbReference type="ARBA" id="ARBA00013260"/>
    </source>
</evidence>
<accession>A0A9W8H7A2</accession>
<dbReference type="Gene3D" id="3.40.1490.10">
    <property type="entry name" value="Bit1"/>
    <property type="match status" value="1"/>
</dbReference>
<comment type="similarity">
    <text evidence="3">Belongs to the PTH2 family.</text>
</comment>
<organism evidence="6 7">
    <name type="scientific">Coemansia javaensis</name>
    <dbReference type="NCBI Taxonomy" id="2761396"/>
    <lineage>
        <taxon>Eukaryota</taxon>
        <taxon>Fungi</taxon>
        <taxon>Fungi incertae sedis</taxon>
        <taxon>Zoopagomycota</taxon>
        <taxon>Kickxellomycotina</taxon>
        <taxon>Kickxellomycetes</taxon>
        <taxon>Kickxellales</taxon>
        <taxon>Kickxellaceae</taxon>
        <taxon>Coemansia</taxon>
    </lineage>
</organism>
<protein>
    <recommendedName>
        <fullName evidence="1">peptidyl-tRNA hydrolase</fullName>
        <ecNumber evidence="1">3.1.1.29</ecNumber>
    </recommendedName>
</protein>
<dbReference type="SUPFAM" id="SSF102462">
    <property type="entry name" value="Peptidyl-tRNA hydrolase II"/>
    <property type="match status" value="1"/>
</dbReference>